<keyword evidence="3 11" id="KW-0378">Hydrolase</keyword>
<evidence type="ECO:0000256" key="11">
    <source>
        <dbReference type="PROSITE-ProRule" id="PRU00560"/>
    </source>
</evidence>
<evidence type="ECO:0000256" key="3">
    <source>
        <dbReference type="ARBA" id="ARBA00022801"/>
    </source>
</evidence>
<keyword evidence="7" id="KW-0413">Isomerase</keyword>
<proteinExistence type="inferred from homology"/>
<feature type="compositionally biased region" description="Low complexity" evidence="12">
    <location>
        <begin position="701"/>
        <end position="718"/>
    </location>
</feature>
<comment type="catalytic activity">
    <reaction evidence="10">
        <text>ATP + H2O = ADP + phosphate + H(+)</text>
        <dbReference type="Rhea" id="RHEA:13065"/>
        <dbReference type="ChEBI" id="CHEBI:15377"/>
        <dbReference type="ChEBI" id="CHEBI:15378"/>
        <dbReference type="ChEBI" id="CHEBI:30616"/>
        <dbReference type="ChEBI" id="CHEBI:43474"/>
        <dbReference type="ChEBI" id="CHEBI:456216"/>
        <dbReference type="EC" id="5.6.2.4"/>
    </reaction>
</comment>
<dbReference type="GO" id="GO:0043138">
    <property type="term" value="F:3'-5' DNA helicase activity"/>
    <property type="evidence" value="ECO:0007669"/>
    <property type="project" value="UniProtKB-EC"/>
</dbReference>
<evidence type="ECO:0000259" key="14">
    <source>
        <dbReference type="PROSITE" id="PS51217"/>
    </source>
</evidence>
<dbReference type="InterPro" id="IPR013986">
    <property type="entry name" value="DExx_box_DNA_helicase_dom_sf"/>
</dbReference>
<evidence type="ECO:0000256" key="6">
    <source>
        <dbReference type="ARBA" id="ARBA00023125"/>
    </source>
</evidence>
<dbReference type="PANTHER" id="PTHR11070:SF2">
    <property type="entry name" value="ATP-DEPENDENT DNA HELICASE SRS2"/>
    <property type="match status" value="1"/>
</dbReference>
<keyword evidence="2 11" id="KW-0547">Nucleotide-binding</keyword>
<comment type="catalytic activity">
    <reaction evidence="8">
        <text>Couples ATP hydrolysis with the unwinding of duplex DNA by translocating in the 3'-5' direction.</text>
        <dbReference type="EC" id="5.6.2.4"/>
    </reaction>
</comment>
<feature type="domain" description="UvrD-like helicase ATP-binding" evidence="13">
    <location>
        <begin position="51"/>
        <end position="326"/>
    </location>
</feature>
<dbReference type="EMBL" id="FODH01000007">
    <property type="protein sequence ID" value="SEO39913.1"/>
    <property type="molecule type" value="Genomic_DNA"/>
</dbReference>
<keyword evidence="5 11" id="KW-0067">ATP-binding</keyword>
<evidence type="ECO:0000256" key="2">
    <source>
        <dbReference type="ARBA" id="ARBA00022741"/>
    </source>
</evidence>
<evidence type="ECO:0000256" key="9">
    <source>
        <dbReference type="ARBA" id="ARBA00034808"/>
    </source>
</evidence>
<dbReference type="Gene3D" id="1.10.486.10">
    <property type="entry name" value="PCRA, domain 4"/>
    <property type="match status" value="1"/>
</dbReference>
<dbReference type="CDD" id="cd18807">
    <property type="entry name" value="SF1_C_UvrD"/>
    <property type="match status" value="1"/>
</dbReference>
<evidence type="ECO:0000256" key="1">
    <source>
        <dbReference type="ARBA" id="ARBA00009922"/>
    </source>
</evidence>
<reference evidence="15 16" key="1">
    <citation type="submission" date="2016-10" db="EMBL/GenBank/DDBJ databases">
        <authorList>
            <person name="de Groot N.N."/>
        </authorList>
    </citation>
    <scope>NUCLEOTIDE SEQUENCE [LARGE SCALE GENOMIC DNA]</scope>
    <source>
        <strain evidence="15 16">CGMCC 1.10238</strain>
    </source>
</reference>
<comment type="similarity">
    <text evidence="1">Belongs to the helicase family. UvrD subfamily.</text>
</comment>
<feature type="binding site" evidence="11">
    <location>
        <begin position="72"/>
        <end position="79"/>
    </location>
    <ligand>
        <name>ATP</name>
        <dbReference type="ChEBI" id="CHEBI:30616"/>
    </ligand>
</feature>
<dbReference type="SUPFAM" id="SSF52540">
    <property type="entry name" value="P-loop containing nucleoside triphosphate hydrolases"/>
    <property type="match status" value="1"/>
</dbReference>
<dbReference type="PANTHER" id="PTHR11070">
    <property type="entry name" value="UVRD / RECB / PCRA DNA HELICASE FAMILY MEMBER"/>
    <property type="match status" value="1"/>
</dbReference>
<dbReference type="InterPro" id="IPR000212">
    <property type="entry name" value="DNA_helicase_UvrD/REP"/>
</dbReference>
<evidence type="ECO:0000256" key="8">
    <source>
        <dbReference type="ARBA" id="ARBA00034617"/>
    </source>
</evidence>
<evidence type="ECO:0000256" key="5">
    <source>
        <dbReference type="ARBA" id="ARBA00022840"/>
    </source>
</evidence>
<evidence type="ECO:0000313" key="16">
    <source>
        <dbReference type="Proteomes" id="UP000198809"/>
    </source>
</evidence>
<evidence type="ECO:0000259" key="13">
    <source>
        <dbReference type="PROSITE" id="PS51198"/>
    </source>
</evidence>
<accession>A0A1H8PEF6</accession>
<evidence type="ECO:0000256" key="4">
    <source>
        <dbReference type="ARBA" id="ARBA00022806"/>
    </source>
</evidence>
<dbReference type="EC" id="5.6.2.4" evidence="9"/>
<feature type="region of interest" description="Disordered" evidence="12">
    <location>
        <begin position="771"/>
        <end position="804"/>
    </location>
</feature>
<organism evidence="15 16">
    <name type="scientific">Paenibacillus sophorae</name>
    <dbReference type="NCBI Taxonomy" id="1333845"/>
    <lineage>
        <taxon>Bacteria</taxon>
        <taxon>Bacillati</taxon>
        <taxon>Bacillota</taxon>
        <taxon>Bacilli</taxon>
        <taxon>Bacillales</taxon>
        <taxon>Paenibacillaceae</taxon>
        <taxon>Paenibacillus</taxon>
    </lineage>
</organism>
<dbReference type="RefSeq" id="WP_246590639.1">
    <property type="nucleotide sequence ID" value="NZ_CP076607.1"/>
</dbReference>
<dbReference type="Pfam" id="PF00580">
    <property type="entry name" value="UvrD-helicase"/>
    <property type="match status" value="1"/>
</dbReference>
<feature type="region of interest" description="Disordered" evidence="12">
    <location>
        <begin position="694"/>
        <end position="737"/>
    </location>
</feature>
<keyword evidence="6" id="KW-0238">DNA-binding</keyword>
<evidence type="ECO:0000256" key="10">
    <source>
        <dbReference type="ARBA" id="ARBA00048988"/>
    </source>
</evidence>
<dbReference type="Gene3D" id="1.10.10.160">
    <property type="match status" value="1"/>
</dbReference>
<dbReference type="AlphaFoldDB" id="A0A1H8PEF6"/>
<evidence type="ECO:0000313" key="15">
    <source>
        <dbReference type="EMBL" id="SEO39913.1"/>
    </source>
</evidence>
<dbReference type="Proteomes" id="UP000198809">
    <property type="component" value="Unassembled WGS sequence"/>
</dbReference>
<evidence type="ECO:0000256" key="12">
    <source>
        <dbReference type="SAM" id="MobiDB-lite"/>
    </source>
</evidence>
<dbReference type="GO" id="GO:0003677">
    <property type="term" value="F:DNA binding"/>
    <property type="evidence" value="ECO:0007669"/>
    <property type="project" value="UniProtKB-KW"/>
</dbReference>
<feature type="domain" description="UvrD-like helicase C-terminal" evidence="14">
    <location>
        <begin position="327"/>
        <end position="599"/>
    </location>
</feature>
<dbReference type="GO" id="GO:0000725">
    <property type="term" value="P:recombinational repair"/>
    <property type="evidence" value="ECO:0007669"/>
    <property type="project" value="TreeGrafter"/>
</dbReference>
<dbReference type="GO" id="GO:0005524">
    <property type="term" value="F:ATP binding"/>
    <property type="evidence" value="ECO:0007669"/>
    <property type="project" value="UniProtKB-UniRule"/>
</dbReference>
<keyword evidence="4 11" id="KW-0347">Helicase</keyword>
<name>A0A1H8PEF6_9BACL</name>
<dbReference type="Gene3D" id="3.40.50.300">
    <property type="entry name" value="P-loop containing nucleotide triphosphate hydrolases"/>
    <property type="match status" value="2"/>
</dbReference>
<dbReference type="GO" id="GO:0005829">
    <property type="term" value="C:cytosol"/>
    <property type="evidence" value="ECO:0007669"/>
    <property type="project" value="TreeGrafter"/>
</dbReference>
<gene>
    <name evidence="15" type="ORF">SAMN04487895_107155</name>
</gene>
<dbReference type="GO" id="GO:0016887">
    <property type="term" value="F:ATP hydrolysis activity"/>
    <property type="evidence" value="ECO:0007669"/>
    <property type="project" value="RHEA"/>
</dbReference>
<dbReference type="PROSITE" id="PS51217">
    <property type="entry name" value="UVRD_HELICASE_CTER"/>
    <property type="match status" value="1"/>
</dbReference>
<dbReference type="PROSITE" id="PS51198">
    <property type="entry name" value="UVRD_HELICASE_ATP_BIND"/>
    <property type="match status" value="1"/>
</dbReference>
<dbReference type="InterPro" id="IPR014016">
    <property type="entry name" value="UvrD-like_ATP-bd"/>
</dbReference>
<dbReference type="CDD" id="cd17932">
    <property type="entry name" value="DEXQc_UvrD"/>
    <property type="match status" value="1"/>
</dbReference>
<protein>
    <recommendedName>
        <fullName evidence="9">DNA 3'-5' helicase</fullName>
        <ecNumber evidence="9">5.6.2.4</ecNumber>
    </recommendedName>
</protein>
<dbReference type="InterPro" id="IPR027417">
    <property type="entry name" value="P-loop_NTPase"/>
</dbReference>
<dbReference type="InterPro" id="IPR014017">
    <property type="entry name" value="DNA_helicase_UvrD-like_C"/>
</dbReference>
<dbReference type="STRING" id="1333845.SAMN04487895_107155"/>
<evidence type="ECO:0000256" key="7">
    <source>
        <dbReference type="ARBA" id="ARBA00023235"/>
    </source>
</evidence>
<dbReference type="Pfam" id="PF13361">
    <property type="entry name" value="UvrD_C"/>
    <property type="match status" value="2"/>
</dbReference>
<sequence length="880" mass="97142">MDKLLFHPAPPGASGTRVPRAAAASAKTSRELVLGDEPDAGYFRTLEQGGILLNASQIAAVRHGDGPLLTLAGAGSGKTSVLVCRTGYLLSVRRVPPGCLLLLTFSSRAAAEMRERIGRLPGIGGRDISGLQARTFHSFFLYFLRRQGAGQEIFHETRRQHILLKSIMRELGLPKDAYPPESLLSILSSCKMNMGRVDTLPQLTNADKEIKEILQRYEQWKQDNGKIDFDDVLLHAYRMLLERPELLAELQRKYKYIMVDEFQDTNTLQYELIRMIARPLNNLMVVGDDDQTIYSFNGARSEFILEFEKLYPEAKVITLDINYRSGPAIIGLGNGIIKGNTRRRSKTLRAAAQGGSQPRYLRPYTADEEAEAIVEYIASAVEQGARSYGDFAVLYRASSSSRAVLERLLLRDIPYVDYGEGQLLYEHWLISPVISHLRLTVNRRDFAAIEDMLPTLYVSREQGMGHIHRMEAVQPKRGPLIHLLSLPGLAEFRQDAIRERLDILRHLRELTPLQAIRQIRSRFYDQFVLADERHQATLHRETLKEMLDELELSAGRFGSIPLFLDFLDEITSRNEQHRTPGGTEQEDHVALMTIHKSKGLEFPVVMLLGASEGILPHSSALEAGRLKDRLTAEGGGEALALLEEERRLAYVAVTRAKEELFISSPALHRGRKAPVSRFMLAAFGVGAADAVDAGVRGGRQGPQPAAAGPRPSRAAAPATGSDAPQVPVPRAEAPQAADMAQPAIGALAPPGKSALQTALTASAAFAARTALPMQPPPPAARARSRSGAAPPLPAQAGCASSPAAPRITWRTSPARCAARRWRRAPGMSRCRPTASGLDHRHPVRTANHHFPCVDRRQTEFLPFISGQMKLYRLRKGFSPL</sequence>
<dbReference type="GO" id="GO:0033202">
    <property type="term" value="C:DNA helicase complex"/>
    <property type="evidence" value="ECO:0007669"/>
    <property type="project" value="TreeGrafter"/>
</dbReference>